<dbReference type="GO" id="GO:0016740">
    <property type="term" value="F:transferase activity"/>
    <property type="evidence" value="ECO:0007669"/>
    <property type="project" value="UniProtKB-KW"/>
</dbReference>
<reference evidence="2" key="1">
    <citation type="submission" date="2016-10" db="EMBL/GenBank/DDBJ databases">
        <title>Sequence of Gallionella enrichment culture.</title>
        <authorList>
            <person name="Poehlein A."/>
            <person name="Muehling M."/>
            <person name="Daniel R."/>
        </authorList>
    </citation>
    <scope>NUCLEOTIDE SEQUENCE</scope>
</reference>
<keyword evidence="2" id="KW-0808">Transferase</keyword>
<gene>
    <name evidence="2" type="ORF">GALL_314740</name>
</gene>
<dbReference type="EMBL" id="MLJW01000466">
    <property type="protein sequence ID" value="OIQ86666.1"/>
    <property type="molecule type" value="Genomic_DNA"/>
</dbReference>
<name>A0A1J5QTJ6_9ZZZZ</name>
<dbReference type="CDD" id="cd06223">
    <property type="entry name" value="PRTases_typeI"/>
    <property type="match status" value="1"/>
</dbReference>
<protein>
    <submittedName>
        <fullName evidence="2">Putative phosphoribosyl transferasec</fullName>
    </submittedName>
</protein>
<dbReference type="Gene3D" id="3.30.1310.20">
    <property type="entry name" value="PRTase-like"/>
    <property type="match status" value="1"/>
</dbReference>
<accession>A0A1J5QTJ6</accession>
<evidence type="ECO:0000259" key="1">
    <source>
        <dbReference type="Pfam" id="PF00156"/>
    </source>
</evidence>
<dbReference type="Gene3D" id="3.40.50.2020">
    <property type="match status" value="1"/>
</dbReference>
<dbReference type="Pfam" id="PF00156">
    <property type="entry name" value="Pribosyltran"/>
    <property type="match status" value="1"/>
</dbReference>
<dbReference type="InterPro" id="IPR000836">
    <property type="entry name" value="PRTase_dom"/>
</dbReference>
<evidence type="ECO:0000313" key="2">
    <source>
        <dbReference type="EMBL" id="OIQ86666.1"/>
    </source>
</evidence>
<dbReference type="SUPFAM" id="SSF53271">
    <property type="entry name" value="PRTase-like"/>
    <property type="match status" value="1"/>
</dbReference>
<proteinExistence type="predicted"/>
<organism evidence="2">
    <name type="scientific">mine drainage metagenome</name>
    <dbReference type="NCBI Taxonomy" id="410659"/>
    <lineage>
        <taxon>unclassified sequences</taxon>
        <taxon>metagenomes</taxon>
        <taxon>ecological metagenomes</taxon>
    </lineage>
</organism>
<sequence>MEPHFADRISAGQALGEALRAAGPWPHALVLALPRGGVPVAREVAGALGAELDVLLVRKLGVPGQPELAMGALADADTVVLNHALIHELGIDASQVDAAIAAAQLELRRRAALWRGGRAPPAVAGRSVIVVDDGIATGATMSAALRALRTQRPARLAVAVPVAPADMRFDELADDFICLARPRHFTAVGEFYTDFHQVDDATVRALLDTDRRPS</sequence>
<dbReference type="InterPro" id="IPR029057">
    <property type="entry name" value="PRTase-like"/>
</dbReference>
<feature type="domain" description="Phosphoribosyltransferase" evidence="1">
    <location>
        <begin position="29"/>
        <end position="192"/>
    </location>
</feature>
<comment type="caution">
    <text evidence="2">The sequence shown here is derived from an EMBL/GenBank/DDBJ whole genome shotgun (WGS) entry which is preliminary data.</text>
</comment>
<dbReference type="AlphaFoldDB" id="A0A1J5QTJ6"/>